<dbReference type="Proteomes" id="UP000273022">
    <property type="component" value="Unassembled WGS sequence"/>
</dbReference>
<keyword evidence="1" id="KW-0040">ANK repeat</keyword>
<reference evidence="2 3" key="1">
    <citation type="submission" date="2018-09" db="EMBL/GenBank/DDBJ databases">
        <title>Phylogeny of the Shewanellaceae, and recommendation for two new genera, Pseudoshewanella and Parashewanella.</title>
        <authorList>
            <person name="Wang G."/>
        </authorList>
    </citation>
    <scope>NUCLEOTIDE SEQUENCE [LARGE SCALE GENOMIC DNA]</scope>
    <source>
        <strain evidence="2 3">KCTC 22492</strain>
    </source>
</reference>
<dbReference type="PANTHER" id="PTHR24121">
    <property type="entry name" value="NO MECHANORECEPTOR POTENTIAL C, ISOFORM D-RELATED"/>
    <property type="match status" value="1"/>
</dbReference>
<gene>
    <name evidence="2" type="ORF">D5R81_15765</name>
</gene>
<dbReference type="PANTHER" id="PTHR24121:SF21">
    <property type="entry name" value="ANKYRIN REPEAT FAMILY PROTEIN"/>
    <property type="match status" value="1"/>
</dbReference>
<dbReference type="EMBL" id="QYYH01000119">
    <property type="protein sequence ID" value="RJY07459.1"/>
    <property type="molecule type" value="Genomic_DNA"/>
</dbReference>
<dbReference type="PROSITE" id="PS50088">
    <property type="entry name" value="ANK_REPEAT"/>
    <property type="match status" value="1"/>
</dbReference>
<dbReference type="AlphaFoldDB" id="A0A3A6U2Z1"/>
<dbReference type="Pfam" id="PF12796">
    <property type="entry name" value="Ank_2"/>
    <property type="match status" value="2"/>
</dbReference>
<dbReference type="SMART" id="SM00248">
    <property type="entry name" value="ANK"/>
    <property type="match status" value="5"/>
</dbReference>
<dbReference type="Gene3D" id="1.25.40.20">
    <property type="entry name" value="Ankyrin repeat-containing domain"/>
    <property type="match status" value="1"/>
</dbReference>
<sequence length="760" mass="85371">MACITFIKILFRTQVGYFGVKSMAGVKIGAKIHMMREYAQSHLPTKSVQGMDGKKSTEEAHNVNFVTVKEGNEEYEVFYQEDKDPIHLVIEEIRAIVVEQKLFSLKKEPTQEQVLNNLYAVKVNILGFGIEPDCAVVAPTAETSLKFKKEVVDQLEEIKSLLSSKDINPEIKKAALTQIFTEVTSQSLKPSHLAKALTNLRLANTKLGQAAHEIAYCQLEHQADEFLISHPSHTTNAKFNRNYLIDSCAEKYGFKIKYKPTEKALAWALQSEECRAAFESQVESALAPRMLVLELVKISVEEVKSKCSMKTKEDKVRYQVGAFKSLTKTALYTGLSTRELKTLLGGYSEAEIFESLHHKIAEHIAKIIKQPTELVDVVKTDSCTRIVSLSDLFFSLEANDDTKRSTPTISCLSKVDLASIPAKQAIALIHQFINQTTDFDELKSFCCACLWDKSGKFAAFLGADPTSASHEFLKEIVRQRFNETVMQAAVIEWSKQQTAFSKEYDRVSIMCRLPEVTASLLKVHPKLGGLDMKDPRLVEPRLPKFIEESFLQEHATEDLLQTWLYKAYERNDSKSIARLCRFGADPNRAEPVTGTFPIQAVCMGGHVELLKELLKMETCELGVVLGSQENILHLACYCGNREVVGILLKNLDPSIINGQEQHGKTALMVTAEKGDIELVKQLLESKKVAQNVYDREGRSVQHIAYDNGHIEILKALIKVSDLETLEHLDNVYRWSIGMYAIADRQFNLLGLITSKIPKAD</sequence>
<evidence type="ECO:0000313" key="2">
    <source>
        <dbReference type="EMBL" id="RJY07459.1"/>
    </source>
</evidence>
<dbReference type="SUPFAM" id="SSF48403">
    <property type="entry name" value="Ankyrin repeat"/>
    <property type="match status" value="1"/>
</dbReference>
<evidence type="ECO:0000256" key="1">
    <source>
        <dbReference type="PROSITE-ProRule" id="PRU00023"/>
    </source>
</evidence>
<dbReference type="InterPro" id="IPR002110">
    <property type="entry name" value="Ankyrin_rpt"/>
</dbReference>
<proteinExistence type="predicted"/>
<dbReference type="InterPro" id="IPR036770">
    <property type="entry name" value="Ankyrin_rpt-contain_sf"/>
</dbReference>
<protein>
    <submittedName>
        <fullName evidence="2">Ankyrin repeat domain-containing protein</fullName>
    </submittedName>
</protein>
<feature type="repeat" description="ANK" evidence="1">
    <location>
        <begin position="662"/>
        <end position="684"/>
    </location>
</feature>
<dbReference type="PROSITE" id="PS50297">
    <property type="entry name" value="ANK_REP_REGION"/>
    <property type="match status" value="1"/>
</dbReference>
<evidence type="ECO:0000313" key="3">
    <source>
        <dbReference type="Proteomes" id="UP000273022"/>
    </source>
</evidence>
<name>A0A3A6U2Z1_9GAMM</name>
<dbReference type="RefSeq" id="WP_121854585.1">
    <property type="nucleotide sequence ID" value="NZ_CP037952.1"/>
</dbReference>
<dbReference type="OrthoDB" id="5654077at2"/>
<organism evidence="2 3">
    <name type="scientific">Parashewanella spongiae</name>
    <dbReference type="NCBI Taxonomy" id="342950"/>
    <lineage>
        <taxon>Bacteria</taxon>
        <taxon>Pseudomonadati</taxon>
        <taxon>Pseudomonadota</taxon>
        <taxon>Gammaproteobacteria</taxon>
        <taxon>Alteromonadales</taxon>
        <taxon>Shewanellaceae</taxon>
        <taxon>Parashewanella</taxon>
    </lineage>
</organism>
<accession>A0A3A6U2Z1</accession>
<comment type="caution">
    <text evidence="2">The sequence shown here is derived from an EMBL/GenBank/DDBJ whole genome shotgun (WGS) entry which is preliminary data.</text>
</comment>
<keyword evidence="3" id="KW-1185">Reference proteome</keyword>